<dbReference type="EMBL" id="BLKM01006964">
    <property type="protein sequence ID" value="GFG29349.1"/>
    <property type="molecule type" value="Genomic_DNA"/>
</dbReference>
<dbReference type="Gene3D" id="1.10.1450.10">
    <property type="entry name" value="Tetraspanin"/>
    <property type="match status" value="1"/>
</dbReference>
<evidence type="ECO:0000256" key="5">
    <source>
        <dbReference type="SAM" id="Phobius"/>
    </source>
</evidence>
<evidence type="ECO:0000256" key="3">
    <source>
        <dbReference type="ARBA" id="ARBA00022989"/>
    </source>
</evidence>
<dbReference type="OrthoDB" id="10051670at2759"/>
<evidence type="ECO:0000313" key="7">
    <source>
        <dbReference type="Proteomes" id="UP000502823"/>
    </source>
</evidence>
<dbReference type="InterPro" id="IPR008952">
    <property type="entry name" value="Tetraspanin_EC2_sf"/>
</dbReference>
<dbReference type="AlphaFoldDB" id="A0A6L2PAE7"/>
<keyword evidence="4 5" id="KW-0472">Membrane</keyword>
<dbReference type="Pfam" id="PF00335">
    <property type="entry name" value="Tetraspanin"/>
    <property type="match status" value="1"/>
</dbReference>
<name>A0A6L2PAE7_COPFO</name>
<accession>A0A6L2PAE7</accession>
<proteinExistence type="predicted"/>
<organism evidence="6 7">
    <name type="scientific">Coptotermes formosanus</name>
    <name type="common">Formosan subterranean termite</name>
    <dbReference type="NCBI Taxonomy" id="36987"/>
    <lineage>
        <taxon>Eukaryota</taxon>
        <taxon>Metazoa</taxon>
        <taxon>Ecdysozoa</taxon>
        <taxon>Arthropoda</taxon>
        <taxon>Hexapoda</taxon>
        <taxon>Insecta</taxon>
        <taxon>Pterygota</taxon>
        <taxon>Neoptera</taxon>
        <taxon>Polyneoptera</taxon>
        <taxon>Dictyoptera</taxon>
        <taxon>Blattodea</taxon>
        <taxon>Blattoidea</taxon>
        <taxon>Termitoidae</taxon>
        <taxon>Rhinotermitidae</taxon>
        <taxon>Coptotermes</taxon>
    </lineage>
</organism>
<evidence type="ECO:0000313" key="6">
    <source>
        <dbReference type="EMBL" id="GFG29349.1"/>
    </source>
</evidence>
<feature type="transmembrane region" description="Helical" evidence="5">
    <location>
        <begin position="35"/>
        <end position="56"/>
    </location>
</feature>
<evidence type="ECO:0000256" key="2">
    <source>
        <dbReference type="ARBA" id="ARBA00022692"/>
    </source>
</evidence>
<keyword evidence="3 5" id="KW-1133">Transmembrane helix</keyword>
<evidence type="ECO:0008006" key="8">
    <source>
        <dbReference type="Google" id="ProtNLM"/>
    </source>
</evidence>
<sequence>MLFVYPKHGFSPFTTQCKEREKNESRYQPKQKSQCLFIGVEVLCFIIGTAGAAVLLDYSTYDSKIQPLIRQRMRYLISESQNEHAGSVLRMVQETIGCCGADGANDYLQLLKPLPTECRDTVTGNAFYHGCVEELTWFLEEKAGWLSALALAGCFIHDGGTYTNNAAVKLESISQTAVCVLITSAIATLRATALSGRPKIKSFRLAIRKYLTPNCYYPRT</sequence>
<evidence type="ECO:0000256" key="4">
    <source>
        <dbReference type="ARBA" id="ARBA00023136"/>
    </source>
</evidence>
<dbReference type="InterPro" id="IPR018499">
    <property type="entry name" value="Tetraspanin/Peripherin"/>
</dbReference>
<dbReference type="Proteomes" id="UP000502823">
    <property type="component" value="Unassembled WGS sequence"/>
</dbReference>
<dbReference type="SUPFAM" id="SSF48652">
    <property type="entry name" value="Tetraspanin"/>
    <property type="match status" value="1"/>
</dbReference>
<dbReference type="InParanoid" id="A0A6L2PAE7"/>
<keyword evidence="2 5" id="KW-0812">Transmembrane</keyword>
<evidence type="ECO:0000256" key="1">
    <source>
        <dbReference type="ARBA" id="ARBA00004141"/>
    </source>
</evidence>
<dbReference type="CDD" id="cd03127">
    <property type="entry name" value="tetraspanin_LEL"/>
    <property type="match status" value="1"/>
</dbReference>
<comment type="caution">
    <text evidence="6">The sequence shown here is derived from an EMBL/GenBank/DDBJ whole genome shotgun (WGS) entry which is preliminary data.</text>
</comment>
<reference evidence="7" key="1">
    <citation type="submission" date="2020-01" db="EMBL/GenBank/DDBJ databases">
        <title>Draft genome sequence of the Termite Coptotermes fromosanus.</title>
        <authorList>
            <person name="Itakura S."/>
            <person name="Yosikawa Y."/>
            <person name="Umezawa K."/>
        </authorList>
    </citation>
    <scope>NUCLEOTIDE SEQUENCE [LARGE SCALE GENOMIC DNA]</scope>
</reference>
<keyword evidence="7" id="KW-1185">Reference proteome</keyword>
<comment type="subcellular location">
    <subcellularLocation>
        <location evidence="1">Membrane</location>
        <topology evidence="1">Multi-pass membrane protein</topology>
    </subcellularLocation>
</comment>
<dbReference type="GO" id="GO:0016020">
    <property type="term" value="C:membrane"/>
    <property type="evidence" value="ECO:0007669"/>
    <property type="project" value="UniProtKB-SubCell"/>
</dbReference>
<protein>
    <recommendedName>
        <fullName evidence="8">Tetraspanin</fullName>
    </recommendedName>
</protein>
<gene>
    <name evidence="6" type="ORF">Cfor_01234</name>
</gene>